<sequence>MPDGGRPRLELPRNRRGEKPVSDVIPPRTLSGFRDYLPSVMLAREEILRRVREVYRSYGYTPIDTPACEALDILLGKGGEESDKLIYRVRSAKGEKEEMGLRFDLTVPFARFAAQYLNQFGLPFKRYAMGPVWRGERPGQGRYREFWQCDFDIIGTMSNAADIEVALVIHDLLLALDVQRFAIHINSRLLLNGWLAQQGLQDQAVPLLRALDKLPKIGRDKVAEEMIRAAQVSSAQAEQVLRLAELRGSSTELLDRVQAEFASPVPPLAQEGLRRLRELLEVVHAVGVPPERIVIDLSICRGLDYYTGTVYETFLTDLPGIGSICSGGRYDNLAGKYTRQVLPGVGASLGLDRLVAALEELHHPLLNQRHTPAEVLIVQFDAERLADYQRLARQLRAAGVAVEVYPEAKKIGQQLSYAEKRGLRCALIAGSEEFARGLWKIKDLSRRVETTVPAAAVVEAVQAVLRSPPCDGAGAKSA</sequence>
<comment type="subcellular location">
    <subcellularLocation>
        <location evidence="9">Cytoplasm</location>
    </subcellularLocation>
</comment>
<comment type="subunit">
    <text evidence="2 9">Homodimer.</text>
</comment>
<feature type="region of interest" description="Disordered" evidence="11">
    <location>
        <begin position="1"/>
        <end position="25"/>
    </location>
</feature>
<protein>
    <recommendedName>
        <fullName evidence="9">Histidine--tRNA ligase</fullName>
        <ecNumber evidence="9">6.1.1.21</ecNumber>
    </recommendedName>
    <alternativeName>
        <fullName evidence="9">Histidyl-tRNA synthetase</fullName>
        <shortName evidence="9">HisRS</shortName>
    </alternativeName>
</protein>
<dbReference type="Pfam" id="PF03129">
    <property type="entry name" value="HGTP_anticodon"/>
    <property type="match status" value="1"/>
</dbReference>
<accession>A0A7V8VGR3</accession>
<dbReference type="PIRSF" id="PIRSF001549">
    <property type="entry name" value="His-tRNA_synth"/>
    <property type="match status" value="1"/>
</dbReference>
<comment type="catalytic activity">
    <reaction evidence="8 9">
        <text>tRNA(His) + L-histidine + ATP = L-histidyl-tRNA(His) + AMP + diphosphate + H(+)</text>
        <dbReference type="Rhea" id="RHEA:17313"/>
        <dbReference type="Rhea" id="RHEA-COMP:9665"/>
        <dbReference type="Rhea" id="RHEA-COMP:9689"/>
        <dbReference type="ChEBI" id="CHEBI:15378"/>
        <dbReference type="ChEBI" id="CHEBI:30616"/>
        <dbReference type="ChEBI" id="CHEBI:33019"/>
        <dbReference type="ChEBI" id="CHEBI:57595"/>
        <dbReference type="ChEBI" id="CHEBI:78442"/>
        <dbReference type="ChEBI" id="CHEBI:78527"/>
        <dbReference type="ChEBI" id="CHEBI:456215"/>
        <dbReference type="EC" id="6.1.1.21"/>
    </reaction>
</comment>
<evidence type="ECO:0000256" key="4">
    <source>
        <dbReference type="ARBA" id="ARBA00022741"/>
    </source>
</evidence>
<dbReference type="PANTHER" id="PTHR11476:SF7">
    <property type="entry name" value="HISTIDINE--TRNA LIGASE"/>
    <property type="match status" value="1"/>
</dbReference>
<evidence type="ECO:0000313" key="14">
    <source>
        <dbReference type="Proteomes" id="UP000542342"/>
    </source>
</evidence>
<gene>
    <name evidence="9 13" type="primary">hisS</name>
    <name evidence="13" type="ORF">H0921_15825</name>
</gene>
<dbReference type="InterPro" id="IPR036621">
    <property type="entry name" value="Anticodon-bd_dom_sf"/>
</dbReference>
<evidence type="ECO:0000256" key="6">
    <source>
        <dbReference type="ARBA" id="ARBA00022917"/>
    </source>
</evidence>
<feature type="binding site" evidence="10">
    <location>
        <begin position="104"/>
        <end position="106"/>
    </location>
    <ligand>
        <name>L-histidine</name>
        <dbReference type="ChEBI" id="CHEBI:57595"/>
    </ligand>
</feature>
<dbReference type="NCBIfam" id="TIGR00442">
    <property type="entry name" value="hisS"/>
    <property type="match status" value="1"/>
</dbReference>
<keyword evidence="6 9" id="KW-0648">Protein biosynthesis</keyword>
<dbReference type="AlphaFoldDB" id="A0A7V8VGR3"/>
<dbReference type="SUPFAM" id="SSF52954">
    <property type="entry name" value="Class II aaRS ABD-related"/>
    <property type="match status" value="1"/>
</dbReference>
<dbReference type="GO" id="GO:0005737">
    <property type="term" value="C:cytoplasm"/>
    <property type="evidence" value="ECO:0007669"/>
    <property type="project" value="UniProtKB-SubCell"/>
</dbReference>
<dbReference type="CDD" id="cd00773">
    <property type="entry name" value="HisRS-like_core"/>
    <property type="match status" value="1"/>
</dbReference>
<dbReference type="GO" id="GO:0005524">
    <property type="term" value="F:ATP binding"/>
    <property type="evidence" value="ECO:0007669"/>
    <property type="project" value="UniProtKB-UniRule"/>
</dbReference>
<keyword evidence="5 9" id="KW-0067">ATP-binding</keyword>
<comment type="similarity">
    <text evidence="1 9">Belongs to the class-II aminoacyl-tRNA synthetase family.</text>
</comment>
<evidence type="ECO:0000256" key="3">
    <source>
        <dbReference type="ARBA" id="ARBA00022598"/>
    </source>
</evidence>
<reference evidence="13 14" key="1">
    <citation type="submission" date="2020-07" db="EMBL/GenBank/DDBJ databases">
        <title>Thermogemmata thermophila gen. nov., sp. nov., a novel moderate thermophilic planctomycete from a Kamchatka hot spring.</title>
        <authorList>
            <person name="Elcheninov A.G."/>
            <person name="Podosokorskaya O.A."/>
            <person name="Kovaleva O.L."/>
            <person name="Novikov A."/>
            <person name="Bonch-Osmolovskaya E.A."/>
            <person name="Toshchakov S.V."/>
            <person name="Kublanov I.V."/>
        </authorList>
    </citation>
    <scope>NUCLEOTIDE SEQUENCE [LARGE SCALE GENOMIC DNA]</scope>
    <source>
        <strain evidence="13 14">2918</strain>
    </source>
</reference>
<dbReference type="EC" id="6.1.1.21" evidence="9"/>
<keyword evidence="9" id="KW-0963">Cytoplasm</keyword>
<dbReference type="InterPro" id="IPR004154">
    <property type="entry name" value="Anticodon-bd"/>
</dbReference>
<comment type="caution">
    <text evidence="13">The sequence shown here is derived from an EMBL/GenBank/DDBJ whole genome shotgun (WGS) entry which is preliminary data.</text>
</comment>
<dbReference type="Pfam" id="PF13393">
    <property type="entry name" value="tRNA-synt_His"/>
    <property type="match status" value="1"/>
</dbReference>
<name>A0A7V8VGR3_9BACT</name>
<feature type="binding site" evidence="10">
    <location>
        <position position="301"/>
    </location>
    <ligand>
        <name>L-histidine</name>
        <dbReference type="ChEBI" id="CHEBI:57595"/>
    </ligand>
</feature>
<evidence type="ECO:0000259" key="12">
    <source>
        <dbReference type="PROSITE" id="PS50862"/>
    </source>
</evidence>
<evidence type="ECO:0000256" key="2">
    <source>
        <dbReference type="ARBA" id="ARBA00011738"/>
    </source>
</evidence>
<dbReference type="InterPro" id="IPR041715">
    <property type="entry name" value="HisRS-like_core"/>
</dbReference>
<evidence type="ECO:0000256" key="5">
    <source>
        <dbReference type="ARBA" id="ARBA00022840"/>
    </source>
</evidence>
<feature type="binding site" evidence="10">
    <location>
        <begin position="305"/>
        <end position="306"/>
    </location>
    <ligand>
        <name>L-histidine</name>
        <dbReference type="ChEBI" id="CHEBI:57595"/>
    </ligand>
</feature>
<evidence type="ECO:0000256" key="7">
    <source>
        <dbReference type="ARBA" id="ARBA00023146"/>
    </source>
</evidence>
<dbReference type="HAMAP" id="MF_00127">
    <property type="entry name" value="His_tRNA_synth"/>
    <property type="match status" value="1"/>
</dbReference>
<evidence type="ECO:0000313" key="13">
    <source>
        <dbReference type="EMBL" id="MBA2227627.1"/>
    </source>
</evidence>
<keyword evidence="4 9" id="KW-0547">Nucleotide-binding</keyword>
<dbReference type="PROSITE" id="PS50862">
    <property type="entry name" value="AA_TRNA_LIGASE_II"/>
    <property type="match status" value="1"/>
</dbReference>
<dbReference type="Proteomes" id="UP000542342">
    <property type="component" value="Unassembled WGS sequence"/>
</dbReference>
<dbReference type="EMBL" id="JACEFB010000016">
    <property type="protein sequence ID" value="MBA2227627.1"/>
    <property type="molecule type" value="Genomic_DNA"/>
</dbReference>
<feature type="domain" description="Aminoacyl-transfer RNA synthetases class-II family profile" evidence="12">
    <location>
        <begin position="44"/>
        <end position="372"/>
    </location>
</feature>
<dbReference type="PANTHER" id="PTHR11476">
    <property type="entry name" value="HISTIDYL-TRNA SYNTHETASE"/>
    <property type="match status" value="1"/>
</dbReference>
<evidence type="ECO:0000256" key="1">
    <source>
        <dbReference type="ARBA" id="ARBA00008226"/>
    </source>
</evidence>
<feature type="binding site" evidence="10">
    <location>
        <position position="152"/>
    </location>
    <ligand>
        <name>L-histidine</name>
        <dbReference type="ChEBI" id="CHEBI:57595"/>
    </ligand>
</feature>
<dbReference type="InterPro" id="IPR045864">
    <property type="entry name" value="aa-tRNA-synth_II/BPL/LPL"/>
</dbReference>
<keyword evidence="14" id="KW-1185">Reference proteome</keyword>
<proteinExistence type="inferred from homology"/>
<dbReference type="GO" id="GO:0004821">
    <property type="term" value="F:histidine-tRNA ligase activity"/>
    <property type="evidence" value="ECO:0007669"/>
    <property type="project" value="UniProtKB-UniRule"/>
</dbReference>
<evidence type="ECO:0000256" key="11">
    <source>
        <dbReference type="SAM" id="MobiDB-lite"/>
    </source>
</evidence>
<dbReference type="GO" id="GO:0006427">
    <property type="term" value="P:histidyl-tRNA aminoacylation"/>
    <property type="evidence" value="ECO:0007669"/>
    <property type="project" value="UniProtKB-UniRule"/>
</dbReference>
<keyword evidence="7 9" id="KW-0030">Aminoacyl-tRNA synthetase</keyword>
<dbReference type="Gene3D" id="3.30.930.10">
    <property type="entry name" value="Bira Bifunctional Protein, Domain 2"/>
    <property type="match status" value="1"/>
</dbReference>
<evidence type="ECO:0000256" key="9">
    <source>
        <dbReference type="HAMAP-Rule" id="MF_00127"/>
    </source>
</evidence>
<feature type="compositionally biased region" description="Basic and acidic residues" evidence="11">
    <location>
        <begin position="1"/>
        <end position="21"/>
    </location>
</feature>
<dbReference type="Gene3D" id="3.40.50.800">
    <property type="entry name" value="Anticodon-binding domain"/>
    <property type="match status" value="1"/>
</dbReference>
<dbReference type="InterPro" id="IPR015807">
    <property type="entry name" value="His-tRNA-ligase"/>
</dbReference>
<evidence type="ECO:0000256" key="8">
    <source>
        <dbReference type="ARBA" id="ARBA00047639"/>
    </source>
</evidence>
<keyword evidence="3 9" id="KW-0436">Ligase</keyword>
<feature type="binding site" evidence="10">
    <location>
        <position position="134"/>
    </location>
    <ligand>
        <name>L-histidine</name>
        <dbReference type="ChEBI" id="CHEBI:57595"/>
    </ligand>
</feature>
<dbReference type="InterPro" id="IPR006195">
    <property type="entry name" value="aa-tRNA-synth_II"/>
</dbReference>
<dbReference type="InterPro" id="IPR004516">
    <property type="entry name" value="HisRS/HisZ"/>
</dbReference>
<evidence type="ECO:0000256" key="10">
    <source>
        <dbReference type="PIRSR" id="PIRSR001549-1"/>
    </source>
</evidence>
<feature type="binding site" evidence="10">
    <location>
        <position position="148"/>
    </location>
    <ligand>
        <name>L-histidine</name>
        <dbReference type="ChEBI" id="CHEBI:57595"/>
    </ligand>
</feature>
<dbReference type="SUPFAM" id="SSF55681">
    <property type="entry name" value="Class II aaRS and biotin synthetases"/>
    <property type="match status" value="1"/>
</dbReference>
<organism evidence="13 14">
    <name type="scientific">Thermogemmata fonticola</name>
    <dbReference type="NCBI Taxonomy" id="2755323"/>
    <lineage>
        <taxon>Bacteria</taxon>
        <taxon>Pseudomonadati</taxon>
        <taxon>Planctomycetota</taxon>
        <taxon>Planctomycetia</taxon>
        <taxon>Gemmatales</taxon>
        <taxon>Gemmataceae</taxon>
        <taxon>Thermogemmata</taxon>
    </lineage>
</organism>